<dbReference type="RefSeq" id="WP_034165268.1">
    <property type="nucleotide sequence ID" value="NZ_CP006664.1"/>
</dbReference>
<dbReference type="HOGENOM" id="CLU_1370078_0_0_6"/>
<evidence type="ECO:0000313" key="2">
    <source>
        <dbReference type="Proteomes" id="UP000028681"/>
    </source>
</evidence>
<dbReference type="InterPro" id="IPR025292">
    <property type="entry name" value="T3SS_LEE_assoc"/>
</dbReference>
<sequence length="205" mass="23977">MNGIKKNEVSFYSLIENPIEYIHPEWISKFIELPKDGIQKLIKESNTKRKINKVIRNQLTPSGGTYTLHGSFVYQAIGKLDIIMVCVALLDIRCPDYLFISQYREKIKYFIGEQNLTQLTFYWKNGQSEPNTSPEDIIKHLTRYGVTIFETLFPDDLAWKIAKYYFPKGYTKITLSNSDHISLIIQLNKLLFKNENNTLQKNKIE</sequence>
<name>A0A076LM29_9GAMM</name>
<organism evidence="1 2">
    <name type="scientific">Edwardsiella anguillarum ET080813</name>
    <dbReference type="NCBI Taxonomy" id="667120"/>
    <lineage>
        <taxon>Bacteria</taxon>
        <taxon>Pseudomonadati</taxon>
        <taxon>Pseudomonadota</taxon>
        <taxon>Gammaproteobacteria</taxon>
        <taxon>Enterobacterales</taxon>
        <taxon>Hafniaceae</taxon>
        <taxon>Edwardsiella</taxon>
    </lineage>
</organism>
<gene>
    <name evidence="1" type="ORF">ETEE_1358</name>
</gene>
<dbReference type="Pfam" id="PF13327">
    <property type="entry name" value="T3SS_LEE_assoc"/>
    <property type="match status" value="1"/>
</dbReference>
<accession>A0A076LM29</accession>
<proteinExistence type="predicted"/>
<protein>
    <submittedName>
        <fullName evidence="1">Uncharacterized protein</fullName>
    </submittedName>
</protein>
<dbReference type="GeneID" id="33938993"/>
<dbReference type="EMBL" id="CP006664">
    <property type="protein sequence ID" value="AIJ07812.1"/>
    <property type="molecule type" value="Genomic_DNA"/>
</dbReference>
<dbReference type="AlphaFoldDB" id="A0A076LM29"/>
<reference evidence="1 2" key="1">
    <citation type="journal article" date="2012" name="PLoS ONE">
        <title>Edwardsiella comparative phylogenomics reveal the new intra/inter-species taxonomic relationships, virulence evolution and niche adaptation mechanisms.</title>
        <authorList>
            <person name="Yang M."/>
            <person name="Lv Y."/>
            <person name="Xiao J."/>
            <person name="Wu H."/>
            <person name="Zheng H."/>
            <person name="Liu Q."/>
            <person name="Zhang Y."/>
            <person name="Wang Q."/>
        </authorList>
    </citation>
    <scope>NUCLEOTIDE SEQUENCE [LARGE SCALE GENOMIC DNA]</scope>
    <source>
        <strain evidence="2">080813</strain>
    </source>
</reference>
<dbReference type="KEGG" id="ete:ETEE_1358"/>
<dbReference type="Proteomes" id="UP000028681">
    <property type="component" value="Chromosome"/>
</dbReference>
<evidence type="ECO:0000313" key="1">
    <source>
        <dbReference type="EMBL" id="AIJ07812.1"/>
    </source>
</evidence>